<dbReference type="InterPro" id="IPR011711">
    <property type="entry name" value="GntR_C"/>
</dbReference>
<dbReference type="SMART" id="SM00895">
    <property type="entry name" value="FCD"/>
    <property type="match status" value="1"/>
</dbReference>
<dbReference type="InterPro" id="IPR000524">
    <property type="entry name" value="Tscrpt_reg_HTH_GntR"/>
</dbReference>
<feature type="domain" description="HTH gntR-type" evidence="4">
    <location>
        <begin position="10"/>
        <end position="77"/>
    </location>
</feature>
<name>A0A561QGC4_9HYPH</name>
<organism evidence="5 6">
    <name type="scientific">Neorhizobium alkalisoli</name>
    <dbReference type="NCBI Taxonomy" id="528178"/>
    <lineage>
        <taxon>Bacteria</taxon>
        <taxon>Pseudomonadati</taxon>
        <taxon>Pseudomonadota</taxon>
        <taxon>Alphaproteobacteria</taxon>
        <taxon>Hyphomicrobiales</taxon>
        <taxon>Rhizobiaceae</taxon>
        <taxon>Rhizobium/Agrobacterium group</taxon>
        <taxon>Neorhizobium</taxon>
    </lineage>
</organism>
<dbReference type="OrthoDB" id="6087511at2"/>
<dbReference type="RefSeq" id="WP_145641438.1">
    <property type="nucleotide sequence ID" value="NZ_VIWP01000008.1"/>
</dbReference>
<dbReference type="InterPro" id="IPR008920">
    <property type="entry name" value="TF_FadR/GntR_C"/>
</dbReference>
<dbReference type="GO" id="GO:0003677">
    <property type="term" value="F:DNA binding"/>
    <property type="evidence" value="ECO:0007669"/>
    <property type="project" value="UniProtKB-KW"/>
</dbReference>
<dbReference type="Pfam" id="PF07729">
    <property type="entry name" value="FCD"/>
    <property type="match status" value="1"/>
</dbReference>
<keyword evidence="6" id="KW-1185">Reference proteome</keyword>
<dbReference type="EMBL" id="VIWP01000008">
    <property type="protein sequence ID" value="TWF49419.1"/>
    <property type="molecule type" value="Genomic_DNA"/>
</dbReference>
<keyword evidence="1" id="KW-0805">Transcription regulation</keyword>
<evidence type="ECO:0000259" key="4">
    <source>
        <dbReference type="PROSITE" id="PS50949"/>
    </source>
</evidence>
<keyword evidence="3" id="KW-0804">Transcription</keyword>
<evidence type="ECO:0000256" key="1">
    <source>
        <dbReference type="ARBA" id="ARBA00023015"/>
    </source>
</evidence>
<dbReference type="Pfam" id="PF00392">
    <property type="entry name" value="GntR"/>
    <property type="match status" value="1"/>
</dbReference>
<dbReference type="InterPro" id="IPR036388">
    <property type="entry name" value="WH-like_DNA-bd_sf"/>
</dbReference>
<evidence type="ECO:0000313" key="6">
    <source>
        <dbReference type="Proteomes" id="UP000320653"/>
    </source>
</evidence>
<reference evidence="5 6" key="1">
    <citation type="submission" date="2019-06" db="EMBL/GenBank/DDBJ databases">
        <title>Sorghum-associated microbial communities from plants grown in Nebraska, USA.</title>
        <authorList>
            <person name="Schachtman D."/>
        </authorList>
    </citation>
    <scope>NUCLEOTIDE SEQUENCE [LARGE SCALE GENOMIC DNA]</scope>
    <source>
        <strain evidence="5 6">1225</strain>
    </source>
</reference>
<protein>
    <submittedName>
        <fullName evidence="5">DNA-binding GntR family transcriptional regulator</fullName>
    </submittedName>
</protein>
<evidence type="ECO:0000256" key="2">
    <source>
        <dbReference type="ARBA" id="ARBA00023125"/>
    </source>
</evidence>
<keyword evidence="2 5" id="KW-0238">DNA-binding</keyword>
<dbReference type="PANTHER" id="PTHR43537">
    <property type="entry name" value="TRANSCRIPTIONAL REGULATOR, GNTR FAMILY"/>
    <property type="match status" value="1"/>
</dbReference>
<dbReference type="SUPFAM" id="SSF46785">
    <property type="entry name" value="Winged helix' DNA-binding domain"/>
    <property type="match status" value="1"/>
</dbReference>
<gene>
    <name evidence="5" type="ORF">FHW37_10889</name>
</gene>
<evidence type="ECO:0000256" key="3">
    <source>
        <dbReference type="ARBA" id="ARBA00023163"/>
    </source>
</evidence>
<dbReference type="AlphaFoldDB" id="A0A561QGC4"/>
<dbReference type="SMART" id="SM00345">
    <property type="entry name" value="HTH_GNTR"/>
    <property type="match status" value="1"/>
</dbReference>
<dbReference type="Gene3D" id="1.10.10.10">
    <property type="entry name" value="Winged helix-like DNA-binding domain superfamily/Winged helix DNA-binding domain"/>
    <property type="match status" value="1"/>
</dbReference>
<sequence>MTDTSLDNQESAETDATQLILQDIQAGIYPPGTWLKQIDLETRYDKGRNEIRRALDRLTLKRVVEHVPNRGYHVYQTDGKQWQDISEIRIMLETGVVPKLISRHNAADIENLRALAQDFQDLLLSGTLLELYESNLRFHYAFIDLAGNQELHTVIAELRQRTSSAPVSQWKTRARVDISAKEHFQMIDALEARDDQELRRLIECHIRQLPE</sequence>
<dbReference type="Proteomes" id="UP000320653">
    <property type="component" value="Unassembled WGS sequence"/>
</dbReference>
<evidence type="ECO:0000313" key="5">
    <source>
        <dbReference type="EMBL" id="TWF49419.1"/>
    </source>
</evidence>
<proteinExistence type="predicted"/>
<dbReference type="InterPro" id="IPR036390">
    <property type="entry name" value="WH_DNA-bd_sf"/>
</dbReference>
<comment type="caution">
    <text evidence="5">The sequence shown here is derived from an EMBL/GenBank/DDBJ whole genome shotgun (WGS) entry which is preliminary data.</text>
</comment>
<dbReference type="Gene3D" id="1.20.120.530">
    <property type="entry name" value="GntR ligand-binding domain-like"/>
    <property type="match status" value="1"/>
</dbReference>
<accession>A0A561QGC4</accession>
<dbReference type="PANTHER" id="PTHR43537:SF5">
    <property type="entry name" value="UXU OPERON TRANSCRIPTIONAL REGULATOR"/>
    <property type="match status" value="1"/>
</dbReference>
<dbReference type="SUPFAM" id="SSF48008">
    <property type="entry name" value="GntR ligand-binding domain-like"/>
    <property type="match status" value="1"/>
</dbReference>
<dbReference type="GO" id="GO:0003700">
    <property type="term" value="F:DNA-binding transcription factor activity"/>
    <property type="evidence" value="ECO:0007669"/>
    <property type="project" value="InterPro"/>
</dbReference>
<dbReference type="PROSITE" id="PS50949">
    <property type="entry name" value="HTH_GNTR"/>
    <property type="match status" value="1"/>
</dbReference>